<dbReference type="AlphaFoldDB" id="A0A6N7UYD5"/>
<organism evidence="1 2">
    <name type="scientific">Suipraeoptans intestinalis</name>
    <dbReference type="NCBI Taxonomy" id="2606628"/>
    <lineage>
        <taxon>Bacteria</taxon>
        <taxon>Bacillati</taxon>
        <taxon>Bacillota</taxon>
        <taxon>Clostridia</taxon>
        <taxon>Lachnospirales</taxon>
        <taxon>Lachnospiraceae</taxon>
        <taxon>Suipraeoptans</taxon>
    </lineage>
</organism>
<accession>A0A6N7UYD5</accession>
<reference evidence="1 2" key="1">
    <citation type="submission" date="2019-08" db="EMBL/GenBank/DDBJ databases">
        <title>In-depth cultivation of the pig gut microbiome towards novel bacterial diversity and tailored functional studies.</title>
        <authorList>
            <person name="Wylensek D."/>
            <person name="Hitch T.C.A."/>
            <person name="Clavel T."/>
        </authorList>
    </citation>
    <scope>NUCLEOTIDE SEQUENCE [LARGE SCALE GENOMIC DNA]</scope>
    <source>
        <strain evidence="1 2">68-1-5</strain>
    </source>
</reference>
<evidence type="ECO:0000313" key="2">
    <source>
        <dbReference type="Proteomes" id="UP000434409"/>
    </source>
</evidence>
<evidence type="ECO:0000313" key="1">
    <source>
        <dbReference type="EMBL" id="MSR93269.1"/>
    </source>
</evidence>
<keyword evidence="2" id="KW-1185">Reference proteome</keyword>
<dbReference type="Pfam" id="PF13376">
    <property type="entry name" value="OmdA"/>
    <property type="match status" value="1"/>
</dbReference>
<dbReference type="EMBL" id="VULY01000018">
    <property type="protein sequence ID" value="MSR93269.1"/>
    <property type="molecule type" value="Genomic_DNA"/>
</dbReference>
<gene>
    <name evidence="1" type="ORF">FYJ34_03050</name>
</gene>
<name>A0A6N7UYD5_9FIRM</name>
<dbReference type="RefSeq" id="WP_154476143.1">
    <property type="nucleotide sequence ID" value="NZ_VULY01000018.1"/>
</dbReference>
<sequence length="223" mass="26086">MEATLRKKIRLDKFKQIRRLRKAREASPFDEIEMFRIGEKKIDLGIAYVYDLSEMKEVIDTVWKEKILPVQGCLYLIYPKTKNKKGYASIGRDSIFPYLEVGEDGYVKGTELKFCLMAAVDETYTLVGMKYLPQSLNKTSAAASGRVEDYVDRLEDVKAYLEDYPKQLEFYRQLTPGYQKDWARYLYSAKTEATLQRRQKEMVEILGAGYKTKQLYRAAEKDR</sequence>
<protein>
    <submittedName>
        <fullName evidence="1">YdeI/OmpD-associated family protein</fullName>
    </submittedName>
</protein>
<dbReference type="Proteomes" id="UP000434409">
    <property type="component" value="Unassembled WGS sequence"/>
</dbReference>
<comment type="caution">
    <text evidence="1">The sequence shown here is derived from an EMBL/GenBank/DDBJ whole genome shotgun (WGS) entry which is preliminary data.</text>
</comment>
<proteinExistence type="predicted"/>